<proteinExistence type="predicted"/>
<sequence>MTEHTANAPGCPQEGAENIHRRGFKLSNVSSIAGALIPSVEPVSNTSTKLWTTDLPTGGLSSLGPTADNG</sequence>
<name>A0A0C3P0D6_PHLG1</name>
<dbReference type="EMBL" id="KN840448">
    <property type="protein sequence ID" value="KIP11219.1"/>
    <property type="molecule type" value="Genomic_DNA"/>
</dbReference>
<dbReference type="AlphaFoldDB" id="A0A0C3P0D6"/>
<feature type="region of interest" description="Disordered" evidence="1">
    <location>
        <begin position="43"/>
        <end position="70"/>
    </location>
</feature>
<accession>A0A0C3P0D6</accession>
<gene>
    <name evidence="2" type="ORF">PHLGIDRAFT_114873</name>
</gene>
<protein>
    <submittedName>
        <fullName evidence="2">Uncharacterized protein</fullName>
    </submittedName>
</protein>
<keyword evidence="3" id="KW-1185">Reference proteome</keyword>
<evidence type="ECO:0000313" key="2">
    <source>
        <dbReference type="EMBL" id="KIP11219.1"/>
    </source>
</evidence>
<evidence type="ECO:0000256" key="1">
    <source>
        <dbReference type="SAM" id="MobiDB-lite"/>
    </source>
</evidence>
<evidence type="ECO:0000313" key="3">
    <source>
        <dbReference type="Proteomes" id="UP000053257"/>
    </source>
</evidence>
<dbReference type="HOGENOM" id="CLU_2758660_0_0_1"/>
<dbReference type="Proteomes" id="UP000053257">
    <property type="component" value="Unassembled WGS sequence"/>
</dbReference>
<reference evidence="2 3" key="1">
    <citation type="journal article" date="2014" name="PLoS Genet.">
        <title>Analysis of the Phlebiopsis gigantea genome, transcriptome and secretome provides insight into its pioneer colonization strategies of wood.</title>
        <authorList>
            <person name="Hori C."/>
            <person name="Ishida T."/>
            <person name="Igarashi K."/>
            <person name="Samejima M."/>
            <person name="Suzuki H."/>
            <person name="Master E."/>
            <person name="Ferreira P."/>
            <person name="Ruiz-Duenas F.J."/>
            <person name="Held B."/>
            <person name="Canessa P."/>
            <person name="Larrondo L.F."/>
            <person name="Schmoll M."/>
            <person name="Druzhinina I.S."/>
            <person name="Kubicek C.P."/>
            <person name="Gaskell J.A."/>
            <person name="Kersten P."/>
            <person name="St John F."/>
            <person name="Glasner J."/>
            <person name="Sabat G."/>
            <person name="Splinter BonDurant S."/>
            <person name="Syed K."/>
            <person name="Yadav J."/>
            <person name="Mgbeahuruike A.C."/>
            <person name="Kovalchuk A."/>
            <person name="Asiegbu F.O."/>
            <person name="Lackner G."/>
            <person name="Hoffmeister D."/>
            <person name="Rencoret J."/>
            <person name="Gutierrez A."/>
            <person name="Sun H."/>
            <person name="Lindquist E."/>
            <person name="Barry K."/>
            <person name="Riley R."/>
            <person name="Grigoriev I.V."/>
            <person name="Henrissat B."/>
            <person name="Kues U."/>
            <person name="Berka R.M."/>
            <person name="Martinez A.T."/>
            <person name="Covert S.F."/>
            <person name="Blanchette R.A."/>
            <person name="Cullen D."/>
        </authorList>
    </citation>
    <scope>NUCLEOTIDE SEQUENCE [LARGE SCALE GENOMIC DNA]</scope>
    <source>
        <strain evidence="2 3">11061_1 CR5-6</strain>
    </source>
</reference>
<organism evidence="2 3">
    <name type="scientific">Phlebiopsis gigantea (strain 11061_1 CR5-6)</name>
    <name type="common">White-rot fungus</name>
    <name type="synonym">Peniophora gigantea</name>
    <dbReference type="NCBI Taxonomy" id="745531"/>
    <lineage>
        <taxon>Eukaryota</taxon>
        <taxon>Fungi</taxon>
        <taxon>Dikarya</taxon>
        <taxon>Basidiomycota</taxon>
        <taxon>Agaricomycotina</taxon>
        <taxon>Agaricomycetes</taxon>
        <taxon>Polyporales</taxon>
        <taxon>Phanerochaetaceae</taxon>
        <taxon>Phlebiopsis</taxon>
    </lineage>
</organism>